<dbReference type="AlphaFoldDB" id="A0A7R9IVQ0"/>
<name>A0A7R9IVQ0_TIMCA</name>
<dbReference type="InterPro" id="IPR006202">
    <property type="entry name" value="Neur_chan_lig-bd"/>
</dbReference>
<dbReference type="GO" id="GO:0016020">
    <property type="term" value="C:membrane"/>
    <property type="evidence" value="ECO:0007669"/>
    <property type="project" value="InterPro"/>
</dbReference>
<feature type="region of interest" description="Disordered" evidence="1">
    <location>
        <begin position="70"/>
        <end position="90"/>
    </location>
</feature>
<proteinExistence type="predicted"/>
<gene>
    <name evidence="3" type="ORF">TCMB3V08_LOCUS479</name>
</gene>
<evidence type="ECO:0000259" key="2">
    <source>
        <dbReference type="Pfam" id="PF02931"/>
    </source>
</evidence>
<dbReference type="Gene3D" id="2.70.170.10">
    <property type="entry name" value="Neurotransmitter-gated ion-channel ligand-binding domain"/>
    <property type="match status" value="1"/>
</dbReference>
<accession>A0A7R9IVQ0</accession>
<protein>
    <submittedName>
        <fullName evidence="3">(California timema) hypothetical protein</fullName>
    </submittedName>
</protein>
<feature type="domain" description="Neurotransmitter-gated ion-channel ligand-binding" evidence="2">
    <location>
        <begin position="125"/>
        <end position="166"/>
    </location>
</feature>
<sequence length="239" mass="27195">MRKSIAHVYAWEPIVKPFRKKSQCPQLESSPDLPIFRSLVQHEGNALDYVATGAGIGEVELERVNPHLRGGRVKNHLGKTTPISPDRDSNLDLPVFSSRAQHDKRVSQLRHRGGWKRHSWCSEDEERLVRDLFRGYNKLIRPVQNMTQKVDVRFGLAFVQLINVNNDLRRPTPFTELSVDCNSLSSAEFFPVVALGQFSRCCSFQWGIRLDGRVGEVVLHESDALDYAATEIDSNGHEY</sequence>
<dbReference type="EMBL" id="OE179147">
    <property type="protein sequence ID" value="CAD7567697.1"/>
    <property type="molecule type" value="Genomic_DNA"/>
</dbReference>
<evidence type="ECO:0000313" key="3">
    <source>
        <dbReference type="EMBL" id="CAD7567697.1"/>
    </source>
</evidence>
<organism evidence="3">
    <name type="scientific">Timema californicum</name>
    <name type="common">California timema</name>
    <name type="synonym">Walking stick</name>
    <dbReference type="NCBI Taxonomy" id="61474"/>
    <lineage>
        <taxon>Eukaryota</taxon>
        <taxon>Metazoa</taxon>
        <taxon>Ecdysozoa</taxon>
        <taxon>Arthropoda</taxon>
        <taxon>Hexapoda</taxon>
        <taxon>Insecta</taxon>
        <taxon>Pterygota</taxon>
        <taxon>Neoptera</taxon>
        <taxon>Polyneoptera</taxon>
        <taxon>Phasmatodea</taxon>
        <taxon>Timematodea</taxon>
        <taxon>Timematoidea</taxon>
        <taxon>Timematidae</taxon>
        <taxon>Timema</taxon>
    </lineage>
</organism>
<dbReference type="GO" id="GO:0005230">
    <property type="term" value="F:extracellular ligand-gated monoatomic ion channel activity"/>
    <property type="evidence" value="ECO:0007669"/>
    <property type="project" value="InterPro"/>
</dbReference>
<dbReference type="InterPro" id="IPR036734">
    <property type="entry name" value="Neur_chan_lig-bd_sf"/>
</dbReference>
<dbReference type="Pfam" id="PF02931">
    <property type="entry name" value="Neur_chan_LBD"/>
    <property type="match status" value="1"/>
</dbReference>
<reference evidence="3" key="1">
    <citation type="submission" date="2020-11" db="EMBL/GenBank/DDBJ databases">
        <authorList>
            <person name="Tran Van P."/>
        </authorList>
    </citation>
    <scope>NUCLEOTIDE SEQUENCE</scope>
</reference>
<evidence type="ECO:0000256" key="1">
    <source>
        <dbReference type="SAM" id="MobiDB-lite"/>
    </source>
</evidence>
<dbReference type="SUPFAM" id="SSF63712">
    <property type="entry name" value="Nicotinic receptor ligand binding domain-like"/>
    <property type="match status" value="1"/>
</dbReference>